<evidence type="ECO:0000313" key="2">
    <source>
        <dbReference type="Proteomes" id="UP000002969"/>
    </source>
</evidence>
<organism evidence="1 2">
    <name type="scientific">Chryseobacterium gleum ATCC 35910</name>
    <dbReference type="NCBI Taxonomy" id="525257"/>
    <lineage>
        <taxon>Bacteria</taxon>
        <taxon>Pseudomonadati</taxon>
        <taxon>Bacteroidota</taxon>
        <taxon>Flavobacteriia</taxon>
        <taxon>Flavobacteriales</taxon>
        <taxon>Weeksellaceae</taxon>
        <taxon>Chryseobacterium group</taxon>
        <taxon>Chryseobacterium</taxon>
    </lineage>
</organism>
<dbReference type="Gene3D" id="3.40.50.150">
    <property type="entry name" value="Vaccinia Virus protein VP39"/>
    <property type="match status" value="1"/>
</dbReference>
<evidence type="ECO:0000313" key="1">
    <source>
        <dbReference type="EMBL" id="EFK37848.1"/>
    </source>
</evidence>
<dbReference type="SUPFAM" id="SSF53335">
    <property type="entry name" value="S-adenosyl-L-methionine-dependent methyltransferases"/>
    <property type="match status" value="1"/>
</dbReference>
<dbReference type="Pfam" id="PF13578">
    <property type="entry name" value="Methyltransf_24"/>
    <property type="match status" value="1"/>
</dbReference>
<comment type="caution">
    <text evidence="1">The sequence shown here is derived from an EMBL/GenBank/DDBJ whole genome shotgun (WGS) entry which is preliminary data.</text>
</comment>
<reference evidence="1" key="1">
    <citation type="submission" date="2010-06" db="EMBL/GenBank/DDBJ databases">
        <authorList>
            <person name="Muzny D."/>
            <person name="Qin X."/>
            <person name="Buhay C."/>
            <person name="Dugan-Rocha S."/>
            <person name="Ding Y."/>
            <person name="Chen G."/>
            <person name="Hawes A."/>
            <person name="Holder M."/>
            <person name="Jhangiani S."/>
            <person name="Johnson A."/>
            <person name="Khan Z."/>
            <person name="Li Z."/>
            <person name="Liu W."/>
            <person name="Liu X."/>
            <person name="Perez L."/>
            <person name="Shen H."/>
            <person name="Wang Q."/>
            <person name="Watt J."/>
            <person name="Xi L."/>
            <person name="Xin Y."/>
            <person name="Zhou J."/>
            <person name="Deng J."/>
            <person name="Jiang H."/>
            <person name="Liu Y."/>
            <person name="Qu J."/>
            <person name="Song X.-Z."/>
            <person name="Zhang L."/>
            <person name="Villasana D."/>
            <person name="Johnson A."/>
            <person name="Liu J."/>
            <person name="Liyanage D."/>
            <person name="Lorensuhewa L."/>
            <person name="Robinson T."/>
            <person name="Song A."/>
            <person name="Song B.-B."/>
            <person name="Dinh H."/>
            <person name="Thornton R."/>
            <person name="Coyle M."/>
            <person name="Francisco L."/>
            <person name="Jackson L."/>
            <person name="Javaid M."/>
            <person name="Korchina V."/>
            <person name="Kovar C."/>
            <person name="Mata R."/>
            <person name="Mathew T."/>
            <person name="Ngo R."/>
            <person name="Nguyen L."/>
            <person name="Nguyen N."/>
            <person name="Okwuonu G."/>
            <person name="Ongeri F."/>
            <person name="Pham C."/>
            <person name="Simmons D."/>
            <person name="Wilczek-Boney K."/>
            <person name="Hale W."/>
            <person name="Jakkamsetti A."/>
            <person name="Pham P."/>
            <person name="Ruth R."/>
            <person name="San Lucas F."/>
            <person name="Warren J."/>
            <person name="Zhang J."/>
            <person name="Zhao Z."/>
            <person name="Zhou C."/>
            <person name="Zhu D."/>
            <person name="Lee S."/>
            <person name="Bess C."/>
            <person name="Blankenburg K."/>
            <person name="Forbes L."/>
            <person name="Fu Q."/>
            <person name="Gubbala S."/>
            <person name="Hirani K."/>
            <person name="Jayaseelan J.C."/>
            <person name="Lara F."/>
            <person name="Munidasa M."/>
            <person name="Palculict T."/>
            <person name="Patil S."/>
            <person name="Pu L.-L."/>
            <person name="Saada N."/>
            <person name="Tang L."/>
            <person name="Weissenberger G."/>
            <person name="Zhu Y."/>
            <person name="Hemphill L."/>
            <person name="Shang Y."/>
            <person name="Youmans B."/>
            <person name="Ayvaz T."/>
            <person name="Ross M."/>
            <person name="Santibanez J."/>
            <person name="Aqrawi P."/>
            <person name="Gross S."/>
            <person name="Joshi V."/>
            <person name="Fowler G."/>
            <person name="Nazareth L."/>
            <person name="Reid J."/>
            <person name="Worley K."/>
            <person name="Petrosino J."/>
            <person name="Highlander S."/>
            <person name="Gibbs R."/>
        </authorList>
    </citation>
    <scope>NUCLEOTIDE SEQUENCE [LARGE SCALE GENOMIC DNA]</scope>
    <source>
        <strain evidence="1">ATCC 35910</strain>
    </source>
</reference>
<dbReference type="Proteomes" id="UP000002969">
    <property type="component" value="Unassembled WGS sequence"/>
</dbReference>
<gene>
    <name evidence="1" type="ORF">HMPREF0204_10621</name>
</gene>
<dbReference type="EMBL" id="ACKQ02000002">
    <property type="protein sequence ID" value="EFK37848.1"/>
    <property type="molecule type" value="Genomic_DNA"/>
</dbReference>
<name>A0ABP2J1L3_CHRGE</name>
<keyword evidence="2" id="KW-1185">Reference proteome</keyword>
<sequence length="282" mass="32476">MFRTGRRFFYKNKKKSLFLPLIKDNTMGEITRVLKTFIGYLKRPDLYPELGRKIIKNTVNRGNAFKGKEKTNSWAAERCISQEEAVSRLFGLDIKPFRVEYHEILSFAEQREKECPVKMGGPGALELIYYACEFTKAQHVVETGVAYGWSSLASLLSLAKRGGRLYSSDMPYLAQDGDQYVGYVVPEKLKSNWKLFRFADKESLPKIFAENAVFDVLHYDSDKSYNGRIWAYDELYKHLRKGGVFISDDIGDNSAYQDFCEKNNINTTVVEFEGKYVGVFIK</sequence>
<proteinExistence type="predicted"/>
<evidence type="ECO:0008006" key="3">
    <source>
        <dbReference type="Google" id="ProtNLM"/>
    </source>
</evidence>
<protein>
    <recommendedName>
        <fullName evidence="3">O-methyltransferase</fullName>
    </recommendedName>
</protein>
<dbReference type="InterPro" id="IPR029063">
    <property type="entry name" value="SAM-dependent_MTases_sf"/>
</dbReference>
<accession>A0ABP2J1L3</accession>